<evidence type="ECO:0000313" key="3">
    <source>
        <dbReference type="Proteomes" id="UP000054016"/>
    </source>
</evidence>
<accession>A0A0M0BTB5</accession>
<evidence type="ECO:0000259" key="1">
    <source>
        <dbReference type="Pfam" id="PF23477"/>
    </source>
</evidence>
<reference evidence="3" key="1">
    <citation type="submission" date="2015-06" db="EMBL/GenBank/DDBJ databases">
        <title>New insights into the roles of widespread benthic archaea in carbon and nitrogen cycling.</title>
        <authorList>
            <person name="Lazar C.S."/>
            <person name="Baker B.J."/>
            <person name="Seitz K.W."/>
            <person name="Hyde A.S."/>
            <person name="Dick G.J."/>
            <person name="Hinrichs K.-U."/>
            <person name="Teske A.P."/>
        </authorList>
    </citation>
    <scope>NUCLEOTIDE SEQUENCE [LARGE SCALE GENOMIC DNA]</scope>
</reference>
<protein>
    <recommendedName>
        <fullName evidence="1">CxxC-x17-CxxC domain-containing protein</fullName>
    </recommendedName>
</protein>
<sequence length="62" mass="7260">MPFKPKEGKPVYCGTCFSKRASDRRGRSKLNFSFDSKNAWARRDHGFKGRKEEEPASIFQKY</sequence>
<proteinExistence type="predicted"/>
<dbReference type="InterPro" id="IPR026363">
    <property type="entry name" value="CxxC-x17-CxxC_dom"/>
</dbReference>
<organism evidence="2 3">
    <name type="scientific">miscellaneous Crenarchaeota group-1 archaeon SG8-32-3</name>
    <dbReference type="NCBI Taxonomy" id="1685125"/>
    <lineage>
        <taxon>Archaea</taxon>
        <taxon>Candidatus Bathyarchaeota</taxon>
        <taxon>MCG-1</taxon>
    </lineage>
</organism>
<gene>
    <name evidence="2" type="ORF">AC478_01955</name>
</gene>
<dbReference type="Proteomes" id="UP000054016">
    <property type="component" value="Unassembled WGS sequence"/>
</dbReference>
<evidence type="ECO:0000313" key="2">
    <source>
        <dbReference type="EMBL" id="KON31857.1"/>
    </source>
</evidence>
<dbReference type="EMBL" id="LFWV01000021">
    <property type="protein sequence ID" value="KON31857.1"/>
    <property type="molecule type" value="Genomic_DNA"/>
</dbReference>
<name>A0A0M0BTB5_9ARCH</name>
<comment type="caution">
    <text evidence="2">The sequence shown here is derived from an EMBL/GenBank/DDBJ whole genome shotgun (WGS) entry which is preliminary data.</text>
</comment>
<dbReference type="AlphaFoldDB" id="A0A0M0BTB5"/>
<dbReference type="Pfam" id="PF23477">
    <property type="entry name" value="zf_Tbcl_2"/>
    <property type="match status" value="1"/>
</dbReference>
<feature type="domain" description="CxxC-x17-CxxC" evidence="1">
    <location>
        <begin position="2"/>
        <end position="20"/>
    </location>
</feature>